<sequence>MGLRIAVVGGGWAGCAAAVQLVRGGAQVTLYEAARTLGGRARRIEAAGRTLDNGQHIMLGAYDDTLRLMRRVGVEPRRAVLSVPLQMCYPPGGMRFVAPRLPAPLHLAVALLRARGLTGADKVAMARFSTTARWMGWRLDHDCTVAELLERYDQTPTLIRLMWRPLCLAALNTPPETASANVFLAVLRDSLGARRAASDMLLPRHDLSALFPDAAARWLAAHGATVHAGAKVDRIARNAGTWLVTAQGSAVGGALEQAFDQVVLATSAAAAATLLAGLDAALAARLDAFKPEPITTCYLQYGLAERLPQPFFALEDVPEEGRWGQFVFDRGQLEPGQAGLFAVIVSASGAAAALPQAELASAVAAQLAQAFGRPGLASPAWTKVVTEKRATYACMAGLDRPANVTGMPGLLLAGDYTAGEYPATLEMAVRSGIAAARAALPSCPRP</sequence>
<dbReference type="InterPro" id="IPR002937">
    <property type="entry name" value="Amino_oxidase"/>
</dbReference>
<reference evidence="2 3" key="1">
    <citation type="journal article" date="2015" name="Stand. Genomic Sci.">
        <title>Genomic Encyclopedia of Bacterial and Archaeal Type Strains, Phase III: the genomes of soil and plant-associated and newly described type strains.</title>
        <authorList>
            <person name="Whitman W.B."/>
            <person name="Woyke T."/>
            <person name="Klenk H.P."/>
            <person name="Zhou Y."/>
            <person name="Lilburn T.G."/>
            <person name="Beck B.J."/>
            <person name="De Vos P."/>
            <person name="Vandamme P."/>
            <person name="Eisen J.A."/>
            <person name="Garrity G."/>
            <person name="Hugenholtz P."/>
            <person name="Kyrpides N.C."/>
        </authorList>
    </citation>
    <scope>NUCLEOTIDE SEQUENCE [LARGE SCALE GENOMIC DNA]</scope>
    <source>
        <strain evidence="2 3">CGMCC 1.10685</strain>
    </source>
</reference>
<dbReference type="PROSITE" id="PS51257">
    <property type="entry name" value="PROKAR_LIPOPROTEIN"/>
    <property type="match status" value="1"/>
</dbReference>
<gene>
    <name evidence="2" type="ORF">IP92_03034</name>
</gene>
<dbReference type="SUPFAM" id="SSF51905">
    <property type="entry name" value="FAD/NAD(P)-binding domain"/>
    <property type="match status" value="1"/>
</dbReference>
<protein>
    <submittedName>
        <fullName evidence="2">Squalene-associated FAD-dependent desaturase</fullName>
    </submittedName>
</protein>
<organism evidence="2 3">
    <name type="scientific">Pseudoduganella flava</name>
    <dbReference type="NCBI Taxonomy" id="871742"/>
    <lineage>
        <taxon>Bacteria</taxon>
        <taxon>Pseudomonadati</taxon>
        <taxon>Pseudomonadota</taxon>
        <taxon>Betaproteobacteria</taxon>
        <taxon>Burkholderiales</taxon>
        <taxon>Oxalobacteraceae</taxon>
        <taxon>Telluria group</taxon>
        <taxon>Pseudoduganella</taxon>
    </lineage>
</organism>
<dbReference type="GO" id="GO:0016491">
    <property type="term" value="F:oxidoreductase activity"/>
    <property type="evidence" value="ECO:0007669"/>
    <property type="project" value="InterPro"/>
</dbReference>
<dbReference type="EMBL" id="VLKW01000005">
    <property type="protein sequence ID" value="TWI46671.1"/>
    <property type="molecule type" value="Genomic_DNA"/>
</dbReference>
<evidence type="ECO:0000313" key="2">
    <source>
        <dbReference type="EMBL" id="TWI46671.1"/>
    </source>
</evidence>
<dbReference type="InterPro" id="IPR036188">
    <property type="entry name" value="FAD/NAD-bd_sf"/>
</dbReference>
<evidence type="ECO:0000313" key="3">
    <source>
        <dbReference type="Proteomes" id="UP000315112"/>
    </source>
</evidence>
<dbReference type="InterPro" id="IPR017830">
    <property type="entry name" value="SQase_HpnE"/>
</dbReference>
<dbReference type="PANTHER" id="PTHR42923">
    <property type="entry name" value="PROTOPORPHYRINOGEN OXIDASE"/>
    <property type="match status" value="1"/>
</dbReference>
<evidence type="ECO:0000259" key="1">
    <source>
        <dbReference type="Pfam" id="PF01593"/>
    </source>
</evidence>
<dbReference type="PANTHER" id="PTHR42923:SF47">
    <property type="entry name" value="BLR3003 PROTEIN"/>
    <property type="match status" value="1"/>
</dbReference>
<accession>A0A562PQE7</accession>
<feature type="domain" description="Amine oxidase" evidence="1">
    <location>
        <begin position="13"/>
        <end position="439"/>
    </location>
</feature>
<dbReference type="Proteomes" id="UP000315112">
    <property type="component" value="Unassembled WGS sequence"/>
</dbReference>
<dbReference type="InterPro" id="IPR050464">
    <property type="entry name" value="Zeta_carotene_desat/Oxidored"/>
</dbReference>
<dbReference type="RefSeq" id="WP_229418801.1">
    <property type="nucleotide sequence ID" value="NZ_CP046904.1"/>
</dbReference>
<comment type="caution">
    <text evidence="2">The sequence shown here is derived from an EMBL/GenBank/DDBJ whole genome shotgun (WGS) entry which is preliminary data.</text>
</comment>
<dbReference type="NCBIfam" id="TIGR03467">
    <property type="entry name" value="HpnE"/>
    <property type="match status" value="1"/>
</dbReference>
<proteinExistence type="predicted"/>
<dbReference type="Pfam" id="PF01593">
    <property type="entry name" value="Amino_oxidase"/>
    <property type="match status" value="1"/>
</dbReference>
<dbReference type="AlphaFoldDB" id="A0A562PQE7"/>
<name>A0A562PQE7_9BURK</name>
<dbReference type="Gene3D" id="3.50.50.60">
    <property type="entry name" value="FAD/NAD(P)-binding domain"/>
    <property type="match status" value="1"/>
</dbReference>